<keyword evidence="3" id="KW-1185">Reference proteome</keyword>
<dbReference type="EMBL" id="JOKJ01000017">
    <property type="protein sequence ID" value="KEQ06117.1"/>
    <property type="molecule type" value="Genomic_DNA"/>
</dbReference>
<dbReference type="AlphaFoldDB" id="A0A922TAJ7"/>
<sequence length="118" mass="12479">MSLRIIASTAVFAIALSACTTTSAPATPIEARWVGQSAGKYFAAYGPPISDTPVGATTLYNWRGGYNRIKLANGRTANVSCAAQLTVDADYTIRDIRITADRQGATGPSYCEELLTAE</sequence>
<feature type="chain" id="PRO_5037778343" description="Lipoprotein" evidence="1">
    <location>
        <begin position="27"/>
        <end position="118"/>
    </location>
</feature>
<feature type="signal peptide" evidence="1">
    <location>
        <begin position="1"/>
        <end position="26"/>
    </location>
</feature>
<dbReference type="PROSITE" id="PS51257">
    <property type="entry name" value="PROKAR_LIPOPROTEIN"/>
    <property type="match status" value="1"/>
</dbReference>
<name>A0A922TAJ7_9HYPH</name>
<evidence type="ECO:0000313" key="3">
    <source>
        <dbReference type="Proteomes" id="UP000052167"/>
    </source>
</evidence>
<comment type="caution">
    <text evidence="2">The sequence shown here is derived from an EMBL/GenBank/DDBJ whole genome shotgun (WGS) entry which is preliminary data.</text>
</comment>
<dbReference type="Proteomes" id="UP000052167">
    <property type="component" value="Unassembled WGS sequence"/>
</dbReference>
<dbReference type="RefSeq" id="WP_037166536.1">
    <property type="nucleotide sequence ID" value="NZ_CAJXID010000013.1"/>
</dbReference>
<evidence type="ECO:0000313" key="2">
    <source>
        <dbReference type="EMBL" id="KEQ06117.1"/>
    </source>
</evidence>
<proteinExistence type="predicted"/>
<accession>A0A922TAJ7</accession>
<keyword evidence="1" id="KW-0732">Signal</keyword>
<reference evidence="2 3" key="1">
    <citation type="submission" date="2014-06" db="EMBL/GenBank/DDBJ databases">
        <title>Rhizobium pelagicum/R2-400B4.</title>
        <authorList>
            <person name="Kimes N.E."/>
            <person name="Lopez-Perez M."/>
        </authorList>
    </citation>
    <scope>NUCLEOTIDE SEQUENCE [LARGE SCALE GENOMIC DNA]</scope>
    <source>
        <strain evidence="2 3">R2-400B4</strain>
    </source>
</reference>
<organism evidence="2 3">
    <name type="scientific">Pseudorhizobium pelagicum</name>
    <dbReference type="NCBI Taxonomy" id="1509405"/>
    <lineage>
        <taxon>Bacteria</taxon>
        <taxon>Pseudomonadati</taxon>
        <taxon>Pseudomonadota</taxon>
        <taxon>Alphaproteobacteria</taxon>
        <taxon>Hyphomicrobiales</taxon>
        <taxon>Rhizobiaceae</taxon>
        <taxon>Rhizobium/Agrobacterium group</taxon>
        <taxon>Pseudorhizobium</taxon>
    </lineage>
</organism>
<evidence type="ECO:0008006" key="4">
    <source>
        <dbReference type="Google" id="ProtNLM"/>
    </source>
</evidence>
<evidence type="ECO:0000256" key="1">
    <source>
        <dbReference type="SAM" id="SignalP"/>
    </source>
</evidence>
<gene>
    <name evidence="2" type="ORF">GV68_07510</name>
</gene>
<protein>
    <recommendedName>
        <fullName evidence="4">Lipoprotein</fullName>
    </recommendedName>
</protein>
<dbReference type="OrthoDB" id="8238109at2"/>